<dbReference type="OrthoDB" id="429983at2759"/>
<comment type="caution">
    <text evidence="1">The sequence shown here is derived from an EMBL/GenBank/DDBJ whole genome shotgun (WGS) entry which is preliminary data.</text>
</comment>
<protein>
    <submittedName>
        <fullName evidence="1">Uncharacterized protein</fullName>
    </submittedName>
</protein>
<accession>A0A812KKV6</accession>
<evidence type="ECO:0000313" key="2">
    <source>
        <dbReference type="Proteomes" id="UP000604046"/>
    </source>
</evidence>
<organism evidence="1 2">
    <name type="scientific">Symbiodinium natans</name>
    <dbReference type="NCBI Taxonomy" id="878477"/>
    <lineage>
        <taxon>Eukaryota</taxon>
        <taxon>Sar</taxon>
        <taxon>Alveolata</taxon>
        <taxon>Dinophyceae</taxon>
        <taxon>Suessiales</taxon>
        <taxon>Symbiodiniaceae</taxon>
        <taxon>Symbiodinium</taxon>
    </lineage>
</organism>
<sequence>MSMSGPILNEGPSVFRCWVGFACEIAVTGQGLSSQNRLLVAEGACNSTNRSLMSLSGLSSLATSSSGTAYALGTAMEASFTTFVVCWLATESAAGIDFGTLSVFGPVEGTQGTHVTCRLNETCSITLDSMVGSLGDGFDQQSYLQLEKGGSCSGSPATVWGNLTNPVPQSPLENATSLTFDLLVPSAQEVAETDLVVGNYSLCLSLNGTGPFSMAVGSLIVEDVPCEVPSDILDTLEPACLSSDSGLPAAASEEFCLVALEGGPQATLSRLQVVPAGQESCQGLQHGSQCDLNCPAGTLASGYFLCEHGIFYHQGFKGLLVLS</sequence>
<reference evidence="1" key="1">
    <citation type="submission" date="2021-02" db="EMBL/GenBank/DDBJ databases">
        <authorList>
            <person name="Dougan E. K."/>
            <person name="Rhodes N."/>
            <person name="Thang M."/>
            <person name="Chan C."/>
        </authorList>
    </citation>
    <scope>NUCLEOTIDE SEQUENCE</scope>
</reference>
<gene>
    <name evidence="1" type="ORF">SNAT2548_LOCUS8734</name>
</gene>
<proteinExistence type="predicted"/>
<evidence type="ECO:0000313" key="1">
    <source>
        <dbReference type="EMBL" id="CAE7225804.1"/>
    </source>
</evidence>
<dbReference type="Proteomes" id="UP000604046">
    <property type="component" value="Unassembled WGS sequence"/>
</dbReference>
<name>A0A812KKV6_9DINO</name>
<keyword evidence="2" id="KW-1185">Reference proteome</keyword>
<dbReference type="AlphaFoldDB" id="A0A812KKV6"/>
<dbReference type="EMBL" id="CAJNDS010000657">
    <property type="protein sequence ID" value="CAE7225804.1"/>
    <property type="molecule type" value="Genomic_DNA"/>
</dbReference>